<organism evidence="1 2">
    <name type="scientific">Acinetobacter rudis</name>
    <dbReference type="NCBI Taxonomy" id="632955"/>
    <lineage>
        <taxon>Bacteria</taxon>
        <taxon>Pseudomonadati</taxon>
        <taxon>Pseudomonadota</taxon>
        <taxon>Gammaproteobacteria</taxon>
        <taxon>Moraxellales</taxon>
        <taxon>Moraxellaceae</taxon>
        <taxon>Acinetobacter</taxon>
    </lineage>
</organism>
<reference evidence="1" key="1">
    <citation type="submission" date="2023-08" db="EMBL/GenBank/DDBJ databases">
        <title>Emergence of clinically-relevant ST2 carbapenem-resistant Acinetobacter baumannii strains in hospital sewages in Zhejiang, East of China.</title>
        <authorList>
            <person name="Kaichao C."/>
            <person name="Zhang R."/>
        </authorList>
    </citation>
    <scope>NUCLEOTIDE SEQUENCE</scope>
    <source>
        <strain evidence="1">M-RB-37</strain>
    </source>
</reference>
<dbReference type="Proteomes" id="UP001243844">
    <property type="component" value="Unassembled WGS sequence"/>
</dbReference>
<protein>
    <submittedName>
        <fullName evidence="1">Uncharacterized protein</fullName>
    </submittedName>
</protein>
<comment type="caution">
    <text evidence="1">The sequence shown here is derived from an EMBL/GenBank/DDBJ whole genome shotgun (WGS) entry which is preliminary data.</text>
</comment>
<dbReference type="RefSeq" id="WP_308982199.1">
    <property type="nucleotide sequence ID" value="NZ_JAVIDL010000061.1"/>
</dbReference>
<evidence type="ECO:0000313" key="2">
    <source>
        <dbReference type="Proteomes" id="UP001243844"/>
    </source>
</evidence>
<evidence type="ECO:0000313" key="1">
    <source>
        <dbReference type="EMBL" id="MDQ8937245.1"/>
    </source>
</evidence>
<sequence>MALDISGQFYFSCSLLFYWFVKLTLNLNRVLIIMPYIVTVKLSWFDYWALYIMDVCIGGPWNGSKVLKCNSQKEHFNVKDSYGKLITYERRRITIGNRNLTFWFDISLPNEQAKELLAIVSQKYGKGI</sequence>
<gene>
    <name evidence="1" type="ORF">RFH47_16145</name>
</gene>
<proteinExistence type="predicted"/>
<accession>A0AAW8JDT4</accession>
<dbReference type="AlphaFoldDB" id="A0AAW8JDT4"/>
<dbReference type="EMBL" id="JAVIDL010000061">
    <property type="protein sequence ID" value="MDQ8937245.1"/>
    <property type="molecule type" value="Genomic_DNA"/>
</dbReference>
<name>A0AAW8JDT4_9GAMM</name>